<feature type="region of interest" description="Disordered" evidence="1">
    <location>
        <begin position="114"/>
        <end position="237"/>
    </location>
</feature>
<feature type="compositionally biased region" description="Low complexity" evidence="1">
    <location>
        <begin position="1"/>
        <end position="12"/>
    </location>
</feature>
<protein>
    <submittedName>
        <fullName evidence="2">Uncharacterized protein</fullName>
    </submittedName>
</protein>
<feature type="region of interest" description="Disordered" evidence="1">
    <location>
        <begin position="1"/>
        <end position="91"/>
    </location>
</feature>
<feature type="compositionally biased region" description="Basic and acidic residues" evidence="1">
    <location>
        <begin position="169"/>
        <end position="185"/>
    </location>
</feature>
<evidence type="ECO:0000313" key="2">
    <source>
        <dbReference type="EMBL" id="MEJ8668028.1"/>
    </source>
</evidence>
<keyword evidence="3" id="KW-1185">Reference proteome</keyword>
<feature type="compositionally biased region" description="Basic residues" evidence="1">
    <location>
        <begin position="17"/>
        <end position="33"/>
    </location>
</feature>
<reference evidence="2 3" key="1">
    <citation type="submission" date="2024-03" db="EMBL/GenBank/DDBJ databases">
        <title>Novel Streptomyces species of biotechnological and ecological value are a feature of Machair soil.</title>
        <authorList>
            <person name="Prole J.R."/>
            <person name="Goodfellow M."/>
            <person name="Allenby N."/>
            <person name="Ward A.C."/>
        </authorList>
    </citation>
    <scope>NUCLEOTIDE SEQUENCE [LARGE SCALE GENOMIC DNA]</scope>
    <source>
        <strain evidence="2 3">MS1.AVA.1</strain>
    </source>
</reference>
<dbReference type="Proteomes" id="UP001376459">
    <property type="component" value="Unassembled WGS sequence"/>
</dbReference>
<evidence type="ECO:0000256" key="1">
    <source>
        <dbReference type="SAM" id="MobiDB-lite"/>
    </source>
</evidence>
<comment type="caution">
    <text evidence="2">The sequence shown here is derived from an EMBL/GenBank/DDBJ whole genome shotgun (WGS) entry which is preliminary data.</text>
</comment>
<proteinExistence type="predicted"/>
<organism evidence="2 3">
    <name type="scientific">Streptomyces machairae</name>
    <dbReference type="NCBI Taxonomy" id="3134109"/>
    <lineage>
        <taxon>Bacteria</taxon>
        <taxon>Bacillati</taxon>
        <taxon>Actinomycetota</taxon>
        <taxon>Actinomycetes</taxon>
        <taxon>Kitasatosporales</taxon>
        <taxon>Streptomycetaceae</taxon>
        <taxon>Streptomyces</taxon>
    </lineage>
</organism>
<gene>
    <name evidence="2" type="ORF">WKI71_04005</name>
</gene>
<feature type="compositionally biased region" description="Basic and acidic residues" evidence="1">
    <location>
        <begin position="34"/>
        <end position="57"/>
    </location>
</feature>
<name>A0ABU8UGI3_9ACTN</name>
<sequence>MDLARAARSSLGGSSGRLRRRALRNGPRRRARRNAGEAERRQQIQRCRRGDEPRQGVRAEQGQRACRQQRPDTDADVAQAAGEGEPAARLRGRCGVQDQRALCRVVGVDAGLHQKVGAGDLPGPLGEEEGEETGRADDVGDDGEASGTAPVHDPAGDEDDGQGGQLAHGDGRSDRGEGQIAHGREVQQTQRQKHAVAEGVDEVAGDEPAVSACGRDAEHATQPGHTGARGVTVPVMG</sequence>
<accession>A0ABU8UGI3</accession>
<dbReference type="EMBL" id="JBBKAK010000001">
    <property type="protein sequence ID" value="MEJ8668028.1"/>
    <property type="molecule type" value="Genomic_DNA"/>
</dbReference>
<evidence type="ECO:0000313" key="3">
    <source>
        <dbReference type="Proteomes" id="UP001376459"/>
    </source>
</evidence>